<dbReference type="AlphaFoldDB" id="A0A2H4SB64"/>
<name>A0A2H4SB64_CORMI</name>
<accession>A0A2H4SB64</accession>
<feature type="region of interest" description="Disordered" evidence="1">
    <location>
        <begin position="1"/>
        <end position="219"/>
    </location>
</feature>
<feature type="compositionally biased region" description="Low complexity" evidence="1">
    <location>
        <begin position="110"/>
        <end position="124"/>
    </location>
</feature>
<evidence type="ECO:0000313" key="2">
    <source>
        <dbReference type="EMBL" id="ATY60349.1"/>
    </source>
</evidence>
<reference evidence="2 3" key="1">
    <citation type="journal article" date="2017" name="BMC Genomics">
        <title>Chromosome level assembly and secondary metabolite potential of the parasitic fungus Cordyceps militaris.</title>
        <authorList>
            <person name="Kramer G.J."/>
            <person name="Nodwell J.R."/>
        </authorList>
    </citation>
    <scope>NUCLEOTIDE SEQUENCE [LARGE SCALE GENOMIC DNA]</scope>
    <source>
        <strain evidence="2 3">ATCC 34164</strain>
    </source>
</reference>
<dbReference type="GO" id="GO:0030515">
    <property type="term" value="F:snoRNA binding"/>
    <property type="evidence" value="ECO:0007669"/>
    <property type="project" value="InterPro"/>
</dbReference>
<sequence length="284" mass="30886">MAPVTRRKQAEMEANSSAAEEPSPAPKGSATKRGQKLALRARDDENKSSPAEAAKKNTVITFDDEEMSKPVVIEKTVTKPIEPVEEEGESEDEAPETVSTAKVASEMKSAAKATQKATQEQAAAQKRKRQERDTQLKKQAEERKKLEDARSSPAAAESEAADESKSLATARPSAGRRRSDVPALLPAEYLTDSSGESDDDGGEGATRRSKPKRRKVATVERLLTRLDRGPQDATVGSTVYQVARTTDARLPPKANKQGRNTKALLLKRNRAPVKARRGGFLTKR</sequence>
<dbReference type="InterPro" id="IPR013268">
    <property type="entry name" value="UTP16"/>
</dbReference>
<dbReference type="Proteomes" id="UP000323067">
    <property type="component" value="Chromosome vi"/>
</dbReference>
<feature type="compositionally biased region" description="Acidic residues" evidence="1">
    <location>
        <begin position="83"/>
        <end position="95"/>
    </location>
</feature>
<dbReference type="Pfam" id="PF08297">
    <property type="entry name" value="U3_snoRNA_assoc"/>
    <property type="match status" value="1"/>
</dbReference>
<dbReference type="OrthoDB" id="5245631at2759"/>
<dbReference type="EMBL" id="CP023323">
    <property type="protein sequence ID" value="ATY60349.1"/>
    <property type="molecule type" value="Genomic_DNA"/>
</dbReference>
<dbReference type="VEuPathDB" id="FungiDB:A9K55_006525"/>
<evidence type="ECO:0000313" key="3">
    <source>
        <dbReference type="Proteomes" id="UP000323067"/>
    </source>
</evidence>
<gene>
    <name evidence="2" type="ORF">A9K55_006525</name>
</gene>
<organism evidence="2 3">
    <name type="scientific">Cordyceps militaris</name>
    <name type="common">Caterpillar fungus</name>
    <name type="synonym">Clavaria militaris</name>
    <dbReference type="NCBI Taxonomy" id="73501"/>
    <lineage>
        <taxon>Eukaryota</taxon>
        <taxon>Fungi</taxon>
        <taxon>Dikarya</taxon>
        <taxon>Ascomycota</taxon>
        <taxon>Pezizomycotina</taxon>
        <taxon>Sordariomycetes</taxon>
        <taxon>Hypocreomycetidae</taxon>
        <taxon>Hypocreales</taxon>
        <taxon>Cordycipitaceae</taxon>
        <taxon>Cordyceps</taxon>
    </lineage>
</organism>
<dbReference type="GO" id="GO:0006364">
    <property type="term" value="P:rRNA processing"/>
    <property type="evidence" value="ECO:0007669"/>
    <property type="project" value="InterPro"/>
</dbReference>
<proteinExistence type="predicted"/>
<dbReference type="VEuPathDB" id="FungiDB:CCM_02393"/>
<evidence type="ECO:0008006" key="4">
    <source>
        <dbReference type="Google" id="ProtNLM"/>
    </source>
</evidence>
<feature type="compositionally biased region" description="Low complexity" evidence="1">
    <location>
        <begin position="12"/>
        <end position="29"/>
    </location>
</feature>
<protein>
    <recommendedName>
        <fullName evidence="4">U3 snoRNA associated</fullName>
    </recommendedName>
</protein>
<feature type="compositionally biased region" description="Basic and acidic residues" evidence="1">
    <location>
        <begin position="130"/>
        <end position="150"/>
    </location>
</feature>
<feature type="compositionally biased region" description="Basic residues" evidence="1">
    <location>
        <begin position="207"/>
        <end position="216"/>
    </location>
</feature>
<evidence type="ECO:0000256" key="1">
    <source>
        <dbReference type="SAM" id="MobiDB-lite"/>
    </source>
</evidence>